<dbReference type="SMART" id="SM00456">
    <property type="entry name" value="WW"/>
    <property type="match status" value="4"/>
</dbReference>
<dbReference type="Gene3D" id="2.60.40.150">
    <property type="entry name" value="C2 domain"/>
    <property type="match status" value="1"/>
</dbReference>
<dbReference type="GO" id="GO:0016567">
    <property type="term" value="P:protein ubiquitination"/>
    <property type="evidence" value="ECO:0007669"/>
    <property type="project" value="TreeGrafter"/>
</dbReference>
<evidence type="ECO:0000256" key="2">
    <source>
        <dbReference type="ARBA" id="ARBA00004496"/>
    </source>
</evidence>
<comment type="pathway">
    <text evidence="3">Protein modification; protein ubiquitination.</text>
</comment>
<dbReference type="SUPFAM" id="SSF51045">
    <property type="entry name" value="WW domain"/>
    <property type="match status" value="4"/>
</dbReference>
<dbReference type="AlphaFoldDB" id="A0A8T1LWM1"/>
<dbReference type="InterPro" id="IPR001202">
    <property type="entry name" value="WW_dom"/>
</dbReference>
<dbReference type="CDD" id="cd00201">
    <property type="entry name" value="WW"/>
    <property type="match status" value="4"/>
</dbReference>
<feature type="compositionally biased region" description="Polar residues" evidence="10">
    <location>
        <begin position="372"/>
        <end position="384"/>
    </location>
</feature>
<sequence>MVRVTSSRTRQIVQHFEIRGIPPQRCNDQTRLLRVRVIRALDLMKKDIFGASDPYCKILLYKNNRTTNYMCPPVQTKTIKRSLNPIWNEEVIFRVNPFENRLVFELYDENRLTRDDFLGVVTVSLPHLEIGTEETGQRLVPKSFMLHPRSSRSRVRGNLHLYLVYLPDHINPRITTVQELPPPRLPVEPNSPTTPDLLSSSLPRPSLEQVQPNLPDVAGSDLAQSPPAFGGGRESDAGRDSILGASSALSLEDTSSVELVADPLPPGWDERVDQNGRTYYVDHVNRRTQWDRPSFQLPEGWEQRTDANGRVYYVDHINHVTTWYHPLSEAARVHSTPSRSSLDAGSYSDADSHHSAEENAVVEDTEMAEAGSPTSLPLVNSTGPCGSASPALVVSDMRDSRRRAHPIRRSFTIADGGSTEPARSRQTRPTLATQAMDEVRAAQTMYLRRRQVSLEDTLSHSPTGGPEALWPLTHMAKWLDLTTLYICPEKRLDTILPLVFRCWIVEVDTSNRERDSSVVLKVRGSNPTSASRLPLSRLGQPGSIPALVLLLGGMAARHGKFGHEMAQVVRAREFTDRRVRGSNPTSATRLPLSRLGQPGSIPALVLPLSGMAARHRKVYEHNHCKHMSRRLQWVTARISEVLFAPRCNTGLLMLSTLTPRRDDPEPDDEHTTAVSPDAASSGVAPQPENEPGNQTEQRTASPRSNTPQRPSSASEQGIVLGIDVEPGEEALPAGWQVARTAGGRRFFINHNEQRTTWDDPRTHRSTSQGNVGSLLKQDAERHSMKDLGPLPPGWEERVHTNGRIFYINHNARTTQWEDPRLERLGGPAVPYSRNYKQKYDFFRSRLRSPRDPQAKLELRIARPTIFEDSFRQIYGIKKPEYLMHRLWIEFMGEKGLDYGGVQREWFFLLSREMFNPYYGLFEYSAADNYTLQINPLSGVANEDHLKYFKFIGRVVGMAVYHGKLIDGFFIRPFYKMMLEKTITLKDMEAVDSEYYRSLKYILEEDPSVLGLTFSVDEEHFGETVEVDLIPNGRQIPVTNLNKKQYIECIISWRFVSRIKPQMWAFLDGFKDLVDLEALKIFDANELELLICGLQDISVSDWKANTLYKGEYHPNHPVIVNFWKAVYTFTNELRSRLLQFVTGTSRVPMNGFAELWGSSGPQKFTIECWGTTEQLPRAHTCFNRLDLPPYSSFRELRCKLIIAIENAEGFEGVD</sequence>
<comment type="caution">
    <text evidence="14">The sequence shown here is derived from an EMBL/GenBank/DDBJ whole genome shotgun (WGS) entry which is preliminary data.</text>
</comment>
<dbReference type="Gene3D" id="3.30.2160.10">
    <property type="entry name" value="Hect, E3 ligase catalytic domain"/>
    <property type="match status" value="1"/>
</dbReference>
<keyword evidence="8 9" id="KW-0833">Ubl conjugation pathway</keyword>
<evidence type="ECO:0000256" key="4">
    <source>
        <dbReference type="ARBA" id="ARBA00012485"/>
    </source>
</evidence>
<feature type="region of interest" description="Disordered" evidence="10">
    <location>
        <begin position="180"/>
        <end position="240"/>
    </location>
</feature>
<dbReference type="SMART" id="SM00239">
    <property type="entry name" value="C2"/>
    <property type="match status" value="1"/>
</dbReference>
<keyword evidence="5" id="KW-0963">Cytoplasm</keyword>
<feature type="active site" description="Glycyl thioester intermediate" evidence="9">
    <location>
        <position position="1180"/>
    </location>
</feature>
<evidence type="ECO:0000259" key="12">
    <source>
        <dbReference type="PROSITE" id="PS50020"/>
    </source>
</evidence>
<feature type="domain" description="WW" evidence="12">
    <location>
        <begin position="729"/>
        <end position="762"/>
    </location>
</feature>
<evidence type="ECO:0000259" key="11">
    <source>
        <dbReference type="PROSITE" id="PS50004"/>
    </source>
</evidence>
<dbReference type="GO" id="GO:0005737">
    <property type="term" value="C:cytoplasm"/>
    <property type="evidence" value="ECO:0007669"/>
    <property type="project" value="UniProtKB-SubCell"/>
</dbReference>
<feature type="compositionally biased region" description="Basic and acidic residues" evidence="10">
    <location>
        <begin position="751"/>
        <end position="762"/>
    </location>
</feature>
<dbReference type="InterPro" id="IPR000569">
    <property type="entry name" value="HECT_dom"/>
</dbReference>
<dbReference type="FunFam" id="3.30.2410.10:FF:000001">
    <property type="entry name" value="E3 ubiquitin-protein ligase NEDD4-like"/>
    <property type="match status" value="1"/>
</dbReference>
<evidence type="ECO:0000313" key="14">
    <source>
        <dbReference type="EMBL" id="KAG5441179.1"/>
    </source>
</evidence>
<gene>
    <name evidence="14" type="ORF">CSKR_102721</name>
</gene>
<feature type="region of interest" description="Disordered" evidence="10">
    <location>
        <begin position="657"/>
        <end position="715"/>
    </location>
</feature>
<dbReference type="PROSITE" id="PS01159">
    <property type="entry name" value="WW_DOMAIN_1"/>
    <property type="match status" value="4"/>
</dbReference>
<feature type="domain" description="C2" evidence="11">
    <location>
        <begin position="18"/>
        <end position="139"/>
    </location>
</feature>
<feature type="compositionally biased region" description="Polar residues" evidence="10">
    <location>
        <begin position="691"/>
        <end position="715"/>
    </location>
</feature>
<dbReference type="EMBL" id="NIRI02000077">
    <property type="protein sequence ID" value="KAG5441179.1"/>
    <property type="molecule type" value="Genomic_DNA"/>
</dbReference>
<dbReference type="FunFam" id="3.90.1750.10:FF:000001">
    <property type="entry name" value="E3 ubiquitin-protein ligase NEDD4-like"/>
    <property type="match status" value="1"/>
</dbReference>
<dbReference type="FunFam" id="3.30.2160.10:FF:000001">
    <property type="entry name" value="E3 ubiquitin-protein ligase NEDD4-like"/>
    <property type="match status" value="1"/>
</dbReference>
<dbReference type="SMART" id="SM00119">
    <property type="entry name" value="HECTc"/>
    <property type="match status" value="1"/>
</dbReference>
<evidence type="ECO:0000256" key="3">
    <source>
        <dbReference type="ARBA" id="ARBA00004906"/>
    </source>
</evidence>
<dbReference type="Pfam" id="PF00168">
    <property type="entry name" value="C2"/>
    <property type="match status" value="1"/>
</dbReference>
<dbReference type="PANTHER" id="PTHR11254:SF440">
    <property type="entry name" value="E3 UBIQUITIN-PROTEIN LIGASE NEDD-4"/>
    <property type="match status" value="1"/>
</dbReference>
<accession>A0A8T1LWM1</accession>
<dbReference type="InterPro" id="IPR036020">
    <property type="entry name" value="WW_dom_sf"/>
</dbReference>
<proteinExistence type="predicted"/>
<dbReference type="GO" id="GO:0019871">
    <property type="term" value="F:sodium channel inhibitor activity"/>
    <property type="evidence" value="ECO:0007669"/>
    <property type="project" value="TreeGrafter"/>
</dbReference>
<dbReference type="GO" id="GO:0051049">
    <property type="term" value="P:regulation of transport"/>
    <property type="evidence" value="ECO:0007669"/>
    <property type="project" value="UniProtKB-ARBA"/>
</dbReference>
<evidence type="ECO:0000313" key="15">
    <source>
        <dbReference type="Proteomes" id="UP000286415"/>
    </source>
</evidence>
<dbReference type="PROSITE" id="PS50004">
    <property type="entry name" value="C2"/>
    <property type="match status" value="1"/>
</dbReference>
<comment type="catalytic activity">
    <reaction evidence="1">
        <text>S-ubiquitinyl-[E2 ubiquitin-conjugating enzyme]-L-cysteine + [acceptor protein]-L-lysine = [E2 ubiquitin-conjugating enzyme]-L-cysteine + N(6)-ubiquitinyl-[acceptor protein]-L-lysine.</text>
        <dbReference type="EC" id="2.3.2.26"/>
    </reaction>
</comment>
<dbReference type="EC" id="2.3.2.26" evidence="4"/>
<dbReference type="GO" id="GO:0048814">
    <property type="term" value="P:regulation of dendrite morphogenesis"/>
    <property type="evidence" value="ECO:0007669"/>
    <property type="project" value="TreeGrafter"/>
</dbReference>
<feature type="compositionally biased region" description="Low complexity" evidence="10">
    <location>
        <begin position="190"/>
        <end position="207"/>
    </location>
</feature>
<dbReference type="InterPro" id="IPR035892">
    <property type="entry name" value="C2_domain_sf"/>
</dbReference>
<dbReference type="CDD" id="cd00078">
    <property type="entry name" value="HECTc"/>
    <property type="match status" value="1"/>
</dbReference>
<dbReference type="PROSITE" id="PS50020">
    <property type="entry name" value="WW_DOMAIN_2"/>
    <property type="match status" value="4"/>
</dbReference>
<dbReference type="GO" id="GO:0006511">
    <property type="term" value="P:ubiquitin-dependent protein catabolic process"/>
    <property type="evidence" value="ECO:0007669"/>
    <property type="project" value="TreeGrafter"/>
</dbReference>
<name>A0A8T1LWM1_CLOSI</name>
<evidence type="ECO:0000256" key="8">
    <source>
        <dbReference type="ARBA" id="ARBA00022786"/>
    </source>
</evidence>
<dbReference type="Pfam" id="PF00397">
    <property type="entry name" value="WW"/>
    <property type="match status" value="4"/>
</dbReference>
<protein>
    <recommendedName>
        <fullName evidence="4">HECT-type E3 ubiquitin transferase</fullName>
        <ecNumber evidence="4">2.3.2.26</ecNumber>
    </recommendedName>
</protein>
<comment type="subcellular location">
    <subcellularLocation>
        <location evidence="2">Cytoplasm</location>
    </subcellularLocation>
</comment>
<feature type="region of interest" description="Disordered" evidence="10">
    <location>
        <begin position="335"/>
        <end position="391"/>
    </location>
</feature>
<dbReference type="InterPro" id="IPR000008">
    <property type="entry name" value="C2_dom"/>
</dbReference>
<dbReference type="PANTHER" id="PTHR11254">
    <property type="entry name" value="HECT DOMAIN UBIQUITIN-PROTEIN LIGASE"/>
    <property type="match status" value="1"/>
</dbReference>
<evidence type="ECO:0000259" key="13">
    <source>
        <dbReference type="PROSITE" id="PS50237"/>
    </source>
</evidence>
<keyword evidence="15" id="KW-1185">Reference proteome</keyword>
<reference evidence="14 15" key="2">
    <citation type="journal article" date="2021" name="Genomics">
        <title>High-quality reference genome for Clonorchis sinensis.</title>
        <authorList>
            <person name="Young N.D."/>
            <person name="Stroehlein A.J."/>
            <person name="Kinkar L."/>
            <person name="Wang T."/>
            <person name="Sohn W.M."/>
            <person name="Chang B.C.H."/>
            <person name="Kaur P."/>
            <person name="Weisz D."/>
            <person name="Dudchenko O."/>
            <person name="Aiden E.L."/>
            <person name="Korhonen P.K."/>
            <person name="Gasser R.B."/>
        </authorList>
    </citation>
    <scope>NUCLEOTIDE SEQUENCE [LARGE SCALE GENOMIC DNA]</scope>
    <source>
        <strain evidence="14">Cs-k2</strain>
    </source>
</reference>
<dbReference type="InterPro" id="IPR035983">
    <property type="entry name" value="Hect_E3_ubiquitin_ligase"/>
</dbReference>
<organism evidence="14 15">
    <name type="scientific">Clonorchis sinensis</name>
    <name type="common">Chinese liver fluke</name>
    <dbReference type="NCBI Taxonomy" id="79923"/>
    <lineage>
        <taxon>Eukaryota</taxon>
        <taxon>Metazoa</taxon>
        <taxon>Spiralia</taxon>
        <taxon>Lophotrochozoa</taxon>
        <taxon>Platyhelminthes</taxon>
        <taxon>Trematoda</taxon>
        <taxon>Digenea</taxon>
        <taxon>Opisthorchiida</taxon>
        <taxon>Opisthorchiata</taxon>
        <taxon>Opisthorchiidae</taxon>
        <taxon>Clonorchis</taxon>
    </lineage>
</organism>
<feature type="domain" description="WW" evidence="12">
    <location>
        <begin position="262"/>
        <end position="295"/>
    </location>
</feature>
<dbReference type="Gene3D" id="2.20.70.10">
    <property type="match status" value="3"/>
</dbReference>
<dbReference type="GO" id="GO:0061630">
    <property type="term" value="F:ubiquitin protein ligase activity"/>
    <property type="evidence" value="ECO:0007669"/>
    <property type="project" value="UniProtKB-EC"/>
</dbReference>
<feature type="region of interest" description="Disordered" evidence="10">
    <location>
        <begin position="751"/>
        <end position="771"/>
    </location>
</feature>
<dbReference type="Gene3D" id="3.90.1750.10">
    <property type="entry name" value="Hect, E3 ligase catalytic domains"/>
    <property type="match status" value="1"/>
</dbReference>
<evidence type="ECO:0000256" key="1">
    <source>
        <dbReference type="ARBA" id="ARBA00000885"/>
    </source>
</evidence>
<dbReference type="FunFam" id="2.60.40.150:FF:000289">
    <property type="entry name" value="E3 ubiquitin-protein ligase"/>
    <property type="match status" value="1"/>
</dbReference>
<dbReference type="InterPro" id="IPR050409">
    <property type="entry name" value="E3_ubiq-protein_ligase"/>
</dbReference>
<reference evidence="14 15" key="1">
    <citation type="journal article" date="2018" name="Biotechnol. Adv.">
        <title>Improved genomic resources and new bioinformatic workflow for the carcinogenic parasite Clonorchis sinensis: Biotechnological implications.</title>
        <authorList>
            <person name="Wang D."/>
            <person name="Korhonen P.K."/>
            <person name="Gasser R.B."/>
            <person name="Young N.D."/>
        </authorList>
    </citation>
    <scope>NUCLEOTIDE SEQUENCE [LARGE SCALE GENOMIC DNA]</scope>
    <source>
        <strain evidence="14">Cs-k2</strain>
    </source>
</reference>
<evidence type="ECO:0000256" key="10">
    <source>
        <dbReference type="SAM" id="MobiDB-lite"/>
    </source>
</evidence>
<dbReference type="Gene3D" id="3.30.2410.10">
    <property type="entry name" value="Hect, E3 ligase catalytic domain"/>
    <property type="match status" value="1"/>
</dbReference>
<evidence type="ECO:0000256" key="7">
    <source>
        <dbReference type="ARBA" id="ARBA00022737"/>
    </source>
</evidence>
<evidence type="ECO:0000256" key="6">
    <source>
        <dbReference type="ARBA" id="ARBA00022679"/>
    </source>
</evidence>
<evidence type="ECO:0000256" key="9">
    <source>
        <dbReference type="PROSITE-ProRule" id="PRU00104"/>
    </source>
</evidence>
<feature type="domain" description="WW" evidence="12">
    <location>
        <begin position="788"/>
        <end position="821"/>
    </location>
</feature>
<dbReference type="FunFam" id="2.20.70.10:FF:000017">
    <property type="entry name" value="E3 ubiquitin-protein ligase"/>
    <property type="match status" value="1"/>
</dbReference>
<dbReference type="SUPFAM" id="SSF49562">
    <property type="entry name" value="C2 domain (Calcium/lipid-binding domain, CaLB)"/>
    <property type="match status" value="1"/>
</dbReference>
<dbReference type="OrthoDB" id="423283at2759"/>
<feature type="domain" description="HECT" evidence="13">
    <location>
        <begin position="878"/>
        <end position="1212"/>
    </location>
</feature>
<keyword evidence="6" id="KW-0808">Transferase</keyword>
<dbReference type="Proteomes" id="UP000286415">
    <property type="component" value="Unassembled WGS sequence"/>
</dbReference>
<evidence type="ECO:0000256" key="5">
    <source>
        <dbReference type="ARBA" id="ARBA00022490"/>
    </source>
</evidence>
<dbReference type="SUPFAM" id="SSF56204">
    <property type="entry name" value="Hect, E3 ligase catalytic domain"/>
    <property type="match status" value="1"/>
</dbReference>
<keyword evidence="7" id="KW-0677">Repeat</keyword>
<dbReference type="Pfam" id="PF00632">
    <property type="entry name" value="HECT"/>
    <property type="match status" value="1"/>
</dbReference>
<dbReference type="CDD" id="cd04033">
    <property type="entry name" value="C2_NEDD4_NEDD4L"/>
    <property type="match status" value="1"/>
</dbReference>
<feature type="domain" description="WW" evidence="12">
    <location>
        <begin position="295"/>
        <end position="328"/>
    </location>
</feature>
<dbReference type="PROSITE" id="PS50237">
    <property type="entry name" value="HECT"/>
    <property type="match status" value="1"/>
</dbReference>